<sequence length="95" mass="11149">MARAWKDEYDSQTSVDGVEENIINPFRGRPATRREFDIAIGRPTDLQYRPKDSPTPNEGFLYKRDSRLFRIAPKLTLKQVIKFEGEFGQLHSMRF</sequence>
<dbReference type="Proteomes" id="UP000464577">
    <property type="component" value="Chromosome"/>
</dbReference>
<reference evidence="1 2" key="1">
    <citation type="submission" date="2019-11" db="EMBL/GenBank/DDBJ databases">
        <title>Spirosoma endbachense sp. nov., isolated from a natural salt meadow.</title>
        <authorList>
            <person name="Rojas J."/>
            <person name="Ambika Manirajan B."/>
            <person name="Ratering S."/>
            <person name="Suarez C."/>
            <person name="Geissler-Plaum R."/>
            <person name="Schnell S."/>
        </authorList>
    </citation>
    <scope>NUCLEOTIDE SEQUENCE [LARGE SCALE GENOMIC DNA]</scope>
    <source>
        <strain evidence="1 2">I-24</strain>
    </source>
</reference>
<accession>A0A6P1VZ60</accession>
<protein>
    <submittedName>
        <fullName evidence="1">Uncharacterized protein</fullName>
    </submittedName>
</protein>
<name>A0A6P1VZ60_9BACT</name>
<dbReference type="EMBL" id="CP045997">
    <property type="protein sequence ID" value="QHV97060.1"/>
    <property type="molecule type" value="Genomic_DNA"/>
</dbReference>
<gene>
    <name evidence="1" type="ORF">GJR95_19515</name>
</gene>
<dbReference type="AlphaFoldDB" id="A0A6P1VZ60"/>
<keyword evidence="2" id="KW-1185">Reference proteome</keyword>
<evidence type="ECO:0000313" key="1">
    <source>
        <dbReference type="EMBL" id="QHV97060.1"/>
    </source>
</evidence>
<dbReference type="RefSeq" id="WP_162387472.1">
    <property type="nucleotide sequence ID" value="NZ_CP045997.1"/>
</dbReference>
<proteinExistence type="predicted"/>
<evidence type="ECO:0000313" key="2">
    <source>
        <dbReference type="Proteomes" id="UP000464577"/>
    </source>
</evidence>
<dbReference type="KEGG" id="senf:GJR95_19515"/>
<organism evidence="1 2">
    <name type="scientific">Spirosoma endbachense</name>
    <dbReference type="NCBI Taxonomy" id="2666025"/>
    <lineage>
        <taxon>Bacteria</taxon>
        <taxon>Pseudomonadati</taxon>
        <taxon>Bacteroidota</taxon>
        <taxon>Cytophagia</taxon>
        <taxon>Cytophagales</taxon>
        <taxon>Cytophagaceae</taxon>
        <taxon>Spirosoma</taxon>
    </lineage>
</organism>